<proteinExistence type="predicted"/>
<evidence type="ECO:0000313" key="3">
    <source>
        <dbReference type="EMBL" id="UUX91963.1"/>
    </source>
</evidence>
<gene>
    <name evidence="3" type="ORF">L6E24_11435</name>
</gene>
<sequence length="182" mass="21122">MTYESLFLESLIFTWIVEIPLMYAIIRIAERTDLLKRIINRKSRINRRSGRECREYRDYADNCTDSGDANQKKDRKTDENKADRKDNHNTKANANAKENLKERISGLDIFATGIMMTALTLPYLWFIMPPYLDMSWYPVNGEIIVAAVESVIIWYMLKIRLYQAVTIAIIVNSVSYGLGLLI</sequence>
<keyword evidence="2" id="KW-1133">Transmembrane helix</keyword>
<dbReference type="KEGG" id="mend:L6E24_11435"/>
<accession>A0A9E7TI67</accession>
<evidence type="ECO:0000256" key="2">
    <source>
        <dbReference type="SAM" id="Phobius"/>
    </source>
</evidence>
<keyword evidence="2" id="KW-0472">Membrane</keyword>
<keyword evidence="2" id="KW-0812">Transmembrane</keyword>
<dbReference type="RefSeq" id="WP_257742114.1">
    <property type="nucleotide sequence ID" value="NZ_CP096115.1"/>
</dbReference>
<dbReference type="Proteomes" id="UP001060368">
    <property type="component" value="Chromosome"/>
</dbReference>
<dbReference type="AlphaFoldDB" id="A0A9E7TI67"/>
<reference evidence="3" key="1">
    <citation type="submission" date="2022-04" db="EMBL/GenBank/DDBJ databases">
        <title>Complete genome of Methanoplanus endosymbiosus DSM 3599.</title>
        <authorList>
            <person name="Chen S.-C."/>
            <person name="You Y.-T."/>
            <person name="Zhou Y.-Z."/>
            <person name="Lai M.-C."/>
        </authorList>
    </citation>
    <scope>NUCLEOTIDE SEQUENCE</scope>
    <source>
        <strain evidence="3">DSM 3599</strain>
    </source>
</reference>
<dbReference type="EMBL" id="CP096115">
    <property type="protein sequence ID" value="UUX91963.1"/>
    <property type="molecule type" value="Genomic_DNA"/>
</dbReference>
<dbReference type="GeneID" id="74308322"/>
<feature type="transmembrane region" description="Helical" evidence="2">
    <location>
        <begin position="164"/>
        <end position="181"/>
    </location>
</feature>
<feature type="transmembrane region" description="Helical" evidence="2">
    <location>
        <begin position="6"/>
        <end position="26"/>
    </location>
</feature>
<evidence type="ECO:0000256" key="1">
    <source>
        <dbReference type="SAM" id="MobiDB-lite"/>
    </source>
</evidence>
<protein>
    <submittedName>
        <fullName evidence="3">Uncharacterized protein</fullName>
    </submittedName>
</protein>
<feature type="transmembrane region" description="Helical" evidence="2">
    <location>
        <begin position="107"/>
        <end position="128"/>
    </location>
</feature>
<evidence type="ECO:0000313" key="4">
    <source>
        <dbReference type="Proteomes" id="UP001060368"/>
    </source>
</evidence>
<keyword evidence="4" id="KW-1185">Reference proteome</keyword>
<organism evidence="3 4">
    <name type="scientific">Methanoplanus endosymbiosus</name>
    <dbReference type="NCBI Taxonomy" id="33865"/>
    <lineage>
        <taxon>Archaea</taxon>
        <taxon>Methanobacteriati</taxon>
        <taxon>Methanobacteriota</taxon>
        <taxon>Stenosarchaea group</taxon>
        <taxon>Methanomicrobia</taxon>
        <taxon>Methanomicrobiales</taxon>
        <taxon>Methanomicrobiaceae</taxon>
        <taxon>Methanoplanus</taxon>
    </lineage>
</organism>
<name>A0A9E7TI67_9EURY</name>
<feature type="compositionally biased region" description="Basic and acidic residues" evidence="1">
    <location>
        <begin position="70"/>
        <end position="89"/>
    </location>
</feature>
<feature type="region of interest" description="Disordered" evidence="1">
    <location>
        <begin position="64"/>
        <end position="95"/>
    </location>
</feature>